<protein>
    <submittedName>
        <fullName evidence="1">Uncharacterized protein</fullName>
    </submittedName>
</protein>
<accession>A0A2I7RNF6</accession>
<evidence type="ECO:0000313" key="2">
    <source>
        <dbReference type="Proteomes" id="UP000266567"/>
    </source>
</evidence>
<gene>
    <name evidence="1" type="ORF">NVP1202O_02</name>
</gene>
<sequence length="345" mass="39703">MYRFNLPNKEHPPLGFSLTFHPVIHEHFVIDSIHLLSDGTLKWFHHIDDKKLRDFPSLEEGMNYISKHNNAVLENIAILNLSSTDEASLKFKISKAIKCRTRLTKEEALMLRIAKKIKKSYSIPSKNELKIEHESLREPLFKILSSTPYVRVAAIPRYGSFLKKVNDNEWVHVGKTTKKNLALFHRARICEGFDLDPNEHWGKNKALIRKMLLPRANQLLQLSSVKKLLADAIAKGQKVLVWGNHVFWYEESTLQWEVKMVNDRYDNPSSKNTLWAEGAIISRNHGRLIVLPYIKSDGTKVSGHTKNAPNDTKAINRDPSEYVKLPFNCIDGDLMYGLLGDLHYE</sequence>
<dbReference type="Proteomes" id="UP000266567">
    <property type="component" value="Segment"/>
</dbReference>
<organism evidence="1 2">
    <name type="scientific">Vibrio phage 1.202.O._10N.222.45.E8</name>
    <dbReference type="NCBI Taxonomy" id="1881262"/>
    <lineage>
        <taxon>Viruses</taxon>
        <taxon>Duplodnaviria</taxon>
        <taxon>Heunggongvirae</taxon>
        <taxon>Uroviricota</taxon>
        <taxon>Caudoviricetes</taxon>
        <taxon>Peduoviridae</taxon>
        <taxon>Canoevirus</taxon>
        <taxon>Canoevirus canoe</taxon>
    </lineage>
</organism>
<proteinExistence type="predicted"/>
<evidence type="ECO:0000313" key="1">
    <source>
        <dbReference type="EMBL" id="AUR95180.1"/>
    </source>
</evidence>
<name>A0A2I7RNF6_9CAUD</name>
<keyword evidence="2" id="KW-1185">Reference proteome</keyword>
<dbReference type="EMBL" id="MG592573">
    <property type="protein sequence ID" value="AUR95180.1"/>
    <property type="molecule type" value="Genomic_DNA"/>
</dbReference>
<reference evidence="1 2" key="1">
    <citation type="submission" date="2017-11" db="EMBL/GenBank/DDBJ databases">
        <title>A major lineage of nontailed dsDNA viruses as unrecognized killers of marine bacteria.</title>
        <authorList>
            <person name="Kauffman K.M."/>
            <person name="Hussain F.A."/>
            <person name="Yang J."/>
            <person name="Arevalo P."/>
            <person name="Brown J.M."/>
            <person name="Chang W.K."/>
            <person name="VanInsberghe D."/>
            <person name="Elsherbini J."/>
            <person name="Cutler M.B."/>
            <person name="Kelly L."/>
            <person name="Polz M.F."/>
        </authorList>
    </citation>
    <scope>NUCLEOTIDE SEQUENCE [LARGE SCALE GENOMIC DNA]</scope>
</reference>